<dbReference type="EMBL" id="CP060632">
    <property type="protein sequence ID" value="QNM00785.1"/>
    <property type="molecule type" value="Genomic_DNA"/>
</dbReference>
<evidence type="ECO:0000313" key="3">
    <source>
        <dbReference type="EMBL" id="QNM00785.1"/>
    </source>
</evidence>
<gene>
    <name evidence="2" type="primary">tmcAL</name>
    <name evidence="3" type="ORF">H9Q76_05790</name>
</gene>
<protein>
    <recommendedName>
        <fullName evidence="2">tRNA(Met) cytidine acetate ligase</fullName>
        <ecNumber evidence="2">6.3.4.-</ecNumber>
    </recommendedName>
</protein>
<dbReference type="GO" id="GO:0006400">
    <property type="term" value="P:tRNA modification"/>
    <property type="evidence" value="ECO:0007669"/>
    <property type="project" value="UniProtKB-UniRule"/>
</dbReference>
<dbReference type="HAMAP" id="MF_01539">
    <property type="entry name" value="TmcAL"/>
    <property type="match status" value="1"/>
</dbReference>
<dbReference type="GO" id="GO:0016740">
    <property type="term" value="F:transferase activity"/>
    <property type="evidence" value="ECO:0007669"/>
    <property type="project" value="UniProtKB-KW"/>
</dbReference>
<dbReference type="InterPro" id="IPR014729">
    <property type="entry name" value="Rossmann-like_a/b/a_fold"/>
</dbReference>
<keyword evidence="2" id="KW-0694">RNA-binding</keyword>
<dbReference type="SUPFAM" id="SSF52374">
    <property type="entry name" value="Nucleotidylyl transferase"/>
    <property type="match status" value="1"/>
</dbReference>
<keyword evidence="2" id="KW-0436">Ligase</keyword>
<dbReference type="RefSeq" id="WP_249321818.1">
    <property type="nucleotide sequence ID" value="NZ_CP060632.1"/>
</dbReference>
<keyword evidence="2" id="KW-0067">ATP-binding</keyword>
<dbReference type="Gene3D" id="3.40.50.620">
    <property type="entry name" value="HUPs"/>
    <property type="match status" value="1"/>
</dbReference>
<feature type="binding site" evidence="2">
    <location>
        <begin position="188"/>
        <end position="189"/>
    </location>
    <ligand>
        <name>ATP</name>
        <dbReference type="ChEBI" id="CHEBI:30616"/>
    </ligand>
</feature>
<dbReference type="AlphaFoldDB" id="A0A7G9FQF3"/>
<proteinExistence type="inferred from homology"/>
<dbReference type="GO" id="GO:0005737">
    <property type="term" value="C:cytoplasm"/>
    <property type="evidence" value="ECO:0007669"/>
    <property type="project" value="UniProtKB-SubCell"/>
</dbReference>
<keyword evidence="1 2" id="KW-0819">tRNA processing</keyword>
<dbReference type="PANTHER" id="PTHR37825">
    <property type="entry name" value="TRNA(MET) CYTIDINE ACETATE LIGASE"/>
    <property type="match status" value="1"/>
</dbReference>
<evidence type="ECO:0000313" key="4">
    <source>
        <dbReference type="Proteomes" id="UP000515819"/>
    </source>
</evidence>
<sequence>MSNVAVIAEFHPYHNGHHYLFEEAMSLSHADHAIALMSGNFLQRGSIALWDKYTRAEMAVADGFDLCLELPFVYATGSAGDFADGAVAILKNLHAIDYLAFGVEEAEPDVFEQVAEFLTEEPENYQLALKQALKVGVSYPRARQTAIAAICGDSAAALLKAPNNTLALSYLCAIKKLHANIRPIFIKRISNDYHDTDLQAQISSATAIRTALAKGTDFSALAAQVPPATYLRMETPDHTYLSDAMLTPFVQACRLREPELSDICDISPALADKLQHAPYPIDYEVLVEQLKTKDITRSRIARALLHLLLGYTESDRQKFIGSGYACYANILALKKESSSLIRQLHESSMIPVITKKADFDTILSAYPAIDTELARTMWQYDLRATELYNCIYYNHYGITLPNDYTRKLPVL</sequence>
<keyword evidence="3" id="KW-0808">Transferase</keyword>
<evidence type="ECO:0000256" key="1">
    <source>
        <dbReference type="ARBA" id="ARBA00022694"/>
    </source>
</evidence>
<comment type="catalytic activity">
    <reaction evidence="2">
        <text>cytidine(34) in elongator tRNA(Met) + acetate + ATP = N(4)-acetylcytidine(34) in elongator tRNA(Met) + AMP + diphosphate</text>
        <dbReference type="Rhea" id="RHEA:58144"/>
        <dbReference type="Rhea" id="RHEA-COMP:10693"/>
        <dbReference type="Rhea" id="RHEA-COMP:10694"/>
        <dbReference type="ChEBI" id="CHEBI:30089"/>
        <dbReference type="ChEBI" id="CHEBI:30616"/>
        <dbReference type="ChEBI" id="CHEBI:33019"/>
        <dbReference type="ChEBI" id="CHEBI:74900"/>
        <dbReference type="ChEBI" id="CHEBI:82748"/>
        <dbReference type="ChEBI" id="CHEBI:456215"/>
    </reaction>
</comment>
<reference evidence="3 4" key="1">
    <citation type="submission" date="2020-08" db="EMBL/GenBank/DDBJ databases">
        <authorList>
            <person name="Liu C."/>
            <person name="Sun Q."/>
        </authorList>
    </citation>
    <scope>NUCLEOTIDE SEQUENCE [LARGE SCALE GENOMIC DNA]</scope>
    <source>
        <strain evidence="3 4">NSJ-4</strain>
    </source>
</reference>
<dbReference type="Proteomes" id="UP000515819">
    <property type="component" value="Chromosome"/>
</dbReference>
<feature type="binding site" evidence="2">
    <location>
        <position position="102"/>
    </location>
    <ligand>
        <name>ATP</name>
        <dbReference type="ChEBI" id="CHEBI:30616"/>
    </ligand>
</feature>
<dbReference type="Pfam" id="PF05636">
    <property type="entry name" value="HIGH_NTase1"/>
    <property type="match status" value="1"/>
</dbReference>
<evidence type="ECO:0000256" key="2">
    <source>
        <dbReference type="HAMAP-Rule" id="MF_01539"/>
    </source>
</evidence>
<dbReference type="InterPro" id="IPR008513">
    <property type="entry name" value="tRNA(Met)_cyd_acetate_ligase"/>
</dbReference>
<comment type="function">
    <text evidence="2">Catalyzes the formation of N(4)-acetylcytidine (ac(4)C) at the wobble position of elongator tRNA(Met), using acetate and ATP as substrates. First activates an acetate ion to form acetyladenylate (Ac-AMP) and then transfers the acetyl group to tRNA to form ac(4)C34.</text>
</comment>
<dbReference type="PANTHER" id="PTHR37825:SF1">
    <property type="entry name" value="TRNA(MET) CYTIDINE ACETATE LIGASE"/>
    <property type="match status" value="1"/>
</dbReference>
<dbReference type="GO" id="GO:0005524">
    <property type="term" value="F:ATP binding"/>
    <property type="evidence" value="ECO:0007669"/>
    <property type="project" value="UniProtKB-KW"/>
</dbReference>
<dbReference type="GO" id="GO:0000049">
    <property type="term" value="F:tRNA binding"/>
    <property type="evidence" value="ECO:0007669"/>
    <property type="project" value="UniProtKB-KW"/>
</dbReference>
<organism evidence="3 4">
    <name type="scientific">Wujia chipingensis</name>
    <dbReference type="NCBI Taxonomy" id="2763670"/>
    <lineage>
        <taxon>Bacteria</taxon>
        <taxon>Bacillati</taxon>
        <taxon>Bacillota</taxon>
        <taxon>Clostridia</taxon>
        <taxon>Lachnospirales</taxon>
        <taxon>Lachnospiraceae</taxon>
        <taxon>Wujia</taxon>
    </lineage>
</organism>
<feature type="binding site" evidence="2">
    <location>
        <begin position="7"/>
        <end position="20"/>
    </location>
    <ligand>
        <name>ATP</name>
        <dbReference type="ChEBI" id="CHEBI:30616"/>
    </ligand>
</feature>
<keyword evidence="2" id="KW-0547">Nucleotide-binding</keyword>
<dbReference type="GO" id="GO:0016879">
    <property type="term" value="F:ligase activity, forming carbon-nitrogen bonds"/>
    <property type="evidence" value="ECO:0007669"/>
    <property type="project" value="UniProtKB-UniRule"/>
</dbReference>
<comment type="similarity">
    <text evidence="2">Belongs to the TmcAL family.</text>
</comment>
<dbReference type="EC" id="6.3.4.-" evidence="2"/>
<comment type="subcellular location">
    <subcellularLocation>
        <location evidence="2">Cytoplasm</location>
    </subcellularLocation>
</comment>
<keyword evidence="2" id="KW-0820">tRNA-binding</keyword>
<keyword evidence="2" id="KW-0963">Cytoplasm</keyword>
<dbReference type="KEGG" id="wcp:H9Q76_05790"/>
<keyword evidence="4" id="KW-1185">Reference proteome</keyword>
<accession>A0A7G9FQF3</accession>
<feature type="binding site" evidence="2">
    <location>
        <position position="163"/>
    </location>
    <ligand>
        <name>ATP</name>
        <dbReference type="ChEBI" id="CHEBI:30616"/>
    </ligand>
</feature>
<name>A0A7G9FQF3_9FIRM</name>